<dbReference type="InterPro" id="IPR027417">
    <property type="entry name" value="P-loop_NTPase"/>
</dbReference>
<dbReference type="Pfam" id="PF00071">
    <property type="entry name" value="Ras"/>
    <property type="match status" value="1"/>
</dbReference>
<evidence type="ECO:0000313" key="11">
    <source>
        <dbReference type="Proteomes" id="UP000241890"/>
    </source>
</evidence>
<dbReference type="OrthoDB" id="9989112at2759"/>
<evidence type="ECO:0000256" key="3">
    <source>
        <dbReference type="ARBA" id="ARBA00022481"/>
    </source>
</evidence>
<feature type="region of interest" description="Disordered" evidence="9">
    <location>
        <begin position="185"/>
        <end position="216"/>
    </location>
</feature>
<dbReference type="PROSITE" id="PS51419">
    <property type="entry name" value="RAB"/>
    <property type="match status" value="1"/>
</dbReference>
<keyword evidence="2" id="KW-0813">Transport</keyword>
<dbReference type="NCBIfam" id="TIGR00231">
    <property type="entry name" value="small_GTP"/>
    <property type="match status" value="1"/>
</dbReference>
<sequence>MLGNDPYDHLFKLLLIGDSGVGKSSILLQFTDGTFAADQNATCGVDFKVKMLQQGGKTIKATIWDTAGQERFRTLTSSYYRGAQGIILTYDVTRRDTFEHVNQWLEEVGKYTPGGTKDVILVLVGNKVDLEEQRRVSTREGEAWARQRGMLFIETSAKTKLGVKQVFQELVQKILDSPTLLEGTAASGGASRPGGMSSSNQGADLTQAEEEGNGCC</sequence>
<keyword evidence="7" id="KW-0449">Lipoprotein</keyword>
<reference evidence="10 11" key="1">
    <citation type="submission" date="2017-12" db="EMBL/GenBank/DDBJ databases">
        <title>Sequencing, de novo assembly and annotation of complete genome of a new Thraustochytrid species, strain FCC1311.</title>
        <authorList>
            <person name="Sedici K."/>
            <person name="Godart F."/>
            <person name="Aiese Cigliano R."/>
            <person name="Sanseverino W."/>
            <person name="Barakat M."/>
            <person name="Ortet P."/>
            <person name="Marechal E."/>
            <person name="Cagnac O."/>
            <person name="Amato A."/>
        </authorList>
    </citation>
    <scope>NUCLEOTIDE SEQUENCE [LARGE SCALE GENOMIC DNA]</scope>
</reference>
<dbReference type="PRINTS" id="PR00449">
    <property type="entry name" value="RASTRNSFRMNG"/>
</dbReference>
<dbReference type="InParanoid" id="A0A2R5GU95"/>
<dbReference type="SMART" id="SM00177">
    <property type="entry name" value="ARF"/>
    <property type="match status" value="1"/>
</dbReference>
<dbReference type="GO" id="GO:0005525">
    <property type="term" value="F:GTP binding"/>
    <property type="evidence" value="ECO:0007669"/>
    <property type="project" value="UniProtKB-KW"/>
</dbReference>
<keyword evidence="3" id="KW-0488">Methylation</keyword>
<dbReference type="AlphaFoldDB" id="A0A2R5GU95"/>
<evidence type="ECO:0000256" key="6">
    <source>
        <dbReference type="ARBA" id="ARBA00023134"/>
    </source>
</evidence>
<protein>
    <submittedName>
        <fullName evidence="10">Ras-related protein Rab-18</fullName>
    </submittedName>
</protein>
<gene>
    <name evidence="10" type="ORF">FCC1311_084482</name>
</gene>
<comment type="similarity">
    <text evidence="1">Belongs to the small GTPase superfamily. Rab family.</text>
</comment>
<keyword evidence="6" id="KW-0342">GTP-binding</keyword>
<dbReference type="SMART" id="SM00174">
    <property type="entry name" value="RHO"/>
    <property type="match status" value="1"/>
</dbReference>
<accession>A0A2R5GU95</accession>
<dbReference type="EMBL" id="BEYU01000117">
    <property type="protein sequence ID" value="GBG32223.1"/>
    <property type="molecule type" value="Genomic_DNA"/>
</dbReference>
<comment type="caution">
    <text evidence="10">The sequence shown here is derived from an EMBL/GenBank/DDBJ whole genome shotgun (WGS) entry which is preliminary data.</text>
</comment>
<organism evidence="10 11">
    <name type="scientific">Hondaea fermentalgiana</name>
    <dbReference type="NCBI Taxonomy" id="2315210"/>
    <lineage>
        <taxon>Eukaryota</taxon>
        <taxon>Sar</taxon>
        <taxon>Stramenopiles</taxon>
        <taxon>Bigyra</taxon>
        <taxon>Labyrinthulomycetes</taxon>
        <taxon>Thraustochytrida</taxon>
        <taxon>Thraustochytriidae</taxon>
        <taxon>Hondaea</taxon>
    </lineage>
</organism>
<dbReference type="InterPro" id="IPR050227">
    <property type="entry name" value="Rab"/>
</dbReference>
<keyword evidence="8" id="KW-0636">Prenylation</keyword>
<evidence type="ECO:0000256" key="4">
    <source>
        <dbReference type="ARBA" id="ARBA00022741"/>
    </source>
</evidence>
<dbReference type="GO" id="GO:0015031">
    <property type="term" value="P:protein transport"/>
    <property type="evidence" value="ECO:0007669"/>
    <property type="project" value="UniProtKB-KW"/>
</dbReference>
<dbReference type="Gene3D" id="3.40.50.300">
    <property type="entry name" value="P-loop containing nucleotide triphosphate hydrolases"/>
    <property type="match status" value="1"/>
</dbReference>
<dbReference type="PROSITE" id="PS51420">
    <property type="entry name" value="RHO"/>
    <property type="match status" value="1"/>
</dbReference>
<evidence type="ECO:0000256" key="7">
    <source>
        <dbReference type="ARBA" id="ARBA00023288"/>
    </source>
</evidence>
<dbReference type="PANTHER" id="PTHR47977">
    <property type="entry name" value="RAS-RELATED PROTEIN RAB"/>
    <property type="match status" value="1"/>
</dbReference>
<feature type="compositionally biased region" description="Acidic residues" evidence="9">
    <location>
        <begin position="207"/>
        <end position="216"/>
    </location>
</feature>
<dbReference type="PROSITE" id="PS50007">
    <property type="entry name" value="PIPLC_X_DOMAIN"/>
    <property type="match status" value="1"/>
</dbReference>
<proteinExistence type="inferred from homology"/>
<evidence type="ECO:0000256" key="1">
    <source>
        <dbReference type="ARBA" id="ARBA00006270"/>
    </source>
</evidence>
<dbReference type="CDD" id="cd01863">
    <property type="entry name" value="Rab18"/>
    <property type="match status" value="1"/>
</dbReference>
<dbReference type="SMART" id="SM00175">
    <property type="entry name" value="RAB"/>
    <property type="match status" value="1"/>
</dbReference>
<evidence type="ECO:0000313" key="10">
    <source>
        <dbReference type="EMBL" id="GBG32223.1"/>
    </source>
</evidence>
<dbReference type="PROSITE" id="PS51421">
    <property type="entry name" value="RAS"/>
    <property type="match status" value="1"/>
</dbReference>
<keyword evidence="5" id="KW-0653">Protein transport</keyword>
<dbReference type="FunFam" id="3.40.50.300:FF:001312">
    <property type="entry name" value="Ras-related protein Rab-18"/>
    <property type="match status" value="1"/>
</dbReference>
<evidence type="ECO:0000256" key="9">
    <source>
        <dbReference type="SAM" id="MobiDB-lite"/>
    </source>
</evidence>
<dbReference type="InterPro" id="IPR005225">
    <property type="entry name" value="Small_GTP-bd"/>
</dbReference>
<name>A0A2R5GU95_9STRA</name>
<dbReference type="InterPro" id="IPR001806">
    <property type="entry name" value="Small_GTPase"/>
</dbReference>
<dbReference type="SMART" id="SM00173">
    <property type="entry name" value="RAS"/>
    <property type="match status" value="1"/>
</dbReference>
<keyword evidence="11" id="KW-1185">Reference proteome</keyword>
<dbReference type="GO" id="GO:0003924">
    <property type="term" value="F:GTPase activity"/>
    <property type="evidence" value="ECO:0007669"/>
    <property type="project" value="InterPro"/>
</dbReference>
<evidence type="ECO:0000256" key="2">
    <source>
        <dbReference type="ARBA" id="ARBA00022448"/>
    </source>
</evidence>
<dbReference type="Proteomes" id="UP000241890">
    <property type="component" value="Unassembled WGS sequence"/>
</dbReference>
<evidence type="ECO:0000256" key="5">
    <source>
        <dbReference type="ARBA" id="ARBA00022927"/>
    </source>
</evidence>
<evidence type="ECO:0000256" key="8">
    <source>
        <dbReference type="ARBA" id="ARBA00023289"/>
    </source>
</evidence>
<dbReference type="SMART" id="SM00176">
    <property type="entry name" value="RAN"/>
    <property type="match status" value="1"/>
</dbReference>
<keyword evidence="4" id="KW-0547">Nucleotide-binding</keyword>
<dbReference type="SUPFAM" id="SSF52540">
    <property type="entry name" value="P-loop containing nucleoside triphosphate hydrolases"/>
    <property type="match status" value="1"/>
</dbReference>